<evidence type="ECO:0000313" key="2">
    <source>
        <dbReference type="Proteomes" id="UP000285310"/>
    </source>
</evidence>
<keyword evidence="2" id="KW-1185">Reference proteome</keyword>
<evidence type="ECO:0000313" key="1">
    <source>
        <dbReference type="EMBL" id="ROO27449.1"/>
    </source>
</evidence>
<proteinExistence type="predicted"/>
<sequence>MLIDDRNVGEDAQTRRRVIRGIRFSIVRLSWYCDVQGVQKNDTVQQQSDAFFRLVGDGAISAKSLAEQLRVNKTQLADALGVGAESLRRQNRERAARVQTRMRDMIEIINRVQPWAGTVNQAFAWYRSQGLPSFGGMTAEELVKDGRADAVKQYLARINIGGFA</sequence>
<dbReference type="InParanoid" id="A0A423PPB8"/>
<reference evidence="1 2" key="1">
    <citation type="submission" date="2013-10" db="EMBL/GenBank/DDBJ databases">
        <title>Salinisphaera japonica YTM-1 Genome Sequencing.</title>
        <authorList>
            <person name="Lai Q."/>
            <person name="Li C."/>
            <person name="Shao Z."/>
        </authorList>
    </citation>
    <scope>NUCLEOTIDE SEQUENCE [LARGE SCALE GENOMIC DNA]</scope>
    <source>
        <strain evidence="1 2">YTM-1</strain>
    </source>
</reference>
<protein>
    <submittedName>
        <fullName evidence="1">XRE family transcriptional regulator</fullName>
    </submittedName>
</protein>
<organism evidence="1 2">
    <name type="scientific">Salinisphaera japonica YTM-1</name>
    <dbReference type="NCBI Taxonomy" id="1209778"/>
    <lineage>
        <taxon>Bacteria</taxon>
        <taxon>Pseudomonadati</taxon>
        <taxon>Pseudomonadota</taxon>
        <taxon>Gammaproteobacteria</taxon>
        <taxon>Salinisphaerales</taxon>
        <taxon>Salinisphaeraceae</taxon>
        <taxon>Salinisphaera</taxon>
    </lineage>
</organism>
<dbReference type="EMBL" id="AYKG01000027">
    <property type="protein sequence ID" value="ROO27449.1"/>
    <property type="molecule type" value="Genomic_DNA"/>
</dbReference>
<accession>A0A423PPB8</accession>
<comment type="caution">
    <text evidence="1">The sequence shown here is derived from an EMBL/GenBank/DDBJ whole genome shotgun (WGS) entry which is preliminary data.</text>
</comment>
<dbReference type="AlphaFoldDB" id="A0A423PPB8"/>
<dbReference type="Proteomes" id="UP000285310">
    <property type="component" value="Unassembled WGS sequence"/>
</dbReference>
<name>A0A423PPB8_9GAMM</name>
<gene>
    <name evidence="1" type="ORF">SAJA_09550</name>
</gene>